<protein>
    <recommendedName>
        <fullName evidence="3 6">Flagellar basal body rod protein FlgB</fullName>
    </recommendedName>
</protein>
<dbReference type="RefSeq" id="WP_027706763.1">
    <property type="nucleotide sequence ID" value="NZ_NDXW01000001.1"/>
</dbReference>
<accession>A0A4P9VL21</accession>
<evidence type="ECO:0000256" key="1">
    <source>
        <dbReference type="ARBA" id="ARBA00004117"/>
    </source>
</evidence>
<dbReference type="InterPro" id="IPR001444">
    <property type="entry name" value="Flag_bb_rod_N"/>
</dbReference>
<evidence type="ECO:0000256" key="4">
    <source>
        <dbReference type="ARBA" id="ARBA00023143"/>
    </source>
</evidence>
<keyword evidence="8" id="KW-0282">Flagellum</keyword>
<gene>
    <name evidence="8" type="primary">flgB</name>
    <name evidence="8" type="ORF">B9G39_07185</name>
</gene>
<dbReference type="GO" id="GO:0030694">
    <property type="term" value="C:bacterial-type flagellum basal body, rod"/>
    <property type="evidence" value="ECO:0007669"/>
    <property type="project" value="InterPro"/>
</dbReference>
<proteinExistence type="inferred from homology"/>
<keyword evidence="8" id="KW-0969">Cilium</keyword>
<dbReference type="NCBIfam" id="TIGR01396">
    <property type="entry name" value="FlgB"/>
    <property type="match status" value="1"/>
</dbReference>
<comment type="function">
    <text evidence="5 6">Structural component of flagellum, the bacterial motility apparatus. Part of the rod structure of flagellar basal body.</text>
</comment>
<keyword evidence="8" id="KW-0966">Cell projection</keyword>
<dbReference type="AlphaFoldDB" id="A0A4P9VL21"/>
<keyword evidence="4 6" id="KW-0975">Bacterial flagellum</keyword>
<name>A0A4P9VL21_9GAMM</name>
<evidence type="ECO:0000256" key="2">
    <source>
        <dbReference type="ARBA" id="ARBA00009677"/>
    </source>
</evidence>
<feature type="domain" description="Flagellar basal body rod protein N-terminal" evidence="7">
    <location>
        <begin position="15"/>
        <end position="39"/>
    </location>
</feature>
<dbReference type="Proteomes" id="UP000257039">
    <property type="component" value="Unassembled WGS sequence"/>
</dbReference>
<dbReference type="PANTHER" id="PTHR30435">
    <property type="entry name" value="FLAGELLAR PROTEIN"/>
    <property type="match status" value="1"/>
</dbReference>
<dbReference type="Pfam" id="PF00460">
    <property type="entry name" value="Flg_bb_rod"/>
    <property type="match status" value="1"/>
</dbReference>
<comment type="subunit">
    <text evidence="6">The basal body constitutes a major portion of the flagellar organelle and consists of a number of rings mounted on a central rod.</text>
</comment>
<keyword evidence="9" id="KW-1185">Reference proteome</keyword>
<comment type="similarity">
    <text evidence="2 6">Belongs to the flagella basal body rod proteins family.</text>
</comment>
<evidence type="ECO:0000313" key="8">
    <source>
        <dbReference type="EMBL" id="RDH43239.1"/>
    </source>
</evidence>
<evidence type="ECO:0000256" key="6">
    <source>
        <dbReference type="PIRNR" id="PIRNR002889"/>
    </source>
</evidence>
<evidence type="ECO:0000256" key="5">
    <source>
        <dbReference type="ARBA" id="ARBA00024934"/>
    </source>
</evidence>
<reference evidence="8 9" key="1">
    <citation type="submission" date="2017-04" db="EMBL/GenBank/DDBJ databases">
        <title>Draft genome sequence of Zooshikella ganghwensis VG4 isolated from Red Sea sediments.</title>
        <authorList>
            <person name="Rehman Z."/>
            <person name="Alam I."/>
            <person name="Kamau A."/>
            <person name="Bajic V."/>
            <person name="Leiknes T."/>
        </authorList>
    </citation>
    <scope>NUCLEOTIDE SEQUENCE [LARGE SCALE GENOMIC DNA]</scope>
    <source>
        <strain evidence="8 9">VG4</strain>
    </source>
</reference>
<dbReference type="PIRSF" id="PIRSF002889">
    <property type="entry name" value="Rod_FlgB"/>
    <property type="match status" value="1"/>
</dbReference>
<sequence length="136" mass="14832">MAISFDNALGVHPYALQIRAARAEIIANNFANADTPGFKARDIDFKQALKQAVDGSPSGNQLPLNTTNEHHLQTVPTEYSGPEVLFRTPIQPAIDGNTVDTQQEHSLFARNAMDFQAGFEFLNGSFKSLKTAIKGN</sequence>
<evidence type="ECO:0000313" key="9">
    <source>
        <dbReference type="Proteomes" id="UP000257039"/>
    </source>
</evidence>
<comment type="subcellular location">
    <subcellularLocation>
        <location evidence="1 6">Bacterial flagellum basal body</location>
    </subcellularLocation>
</comment>
<dbReference type="GO" id="GO:0071978">
    <property type="term" value="P:bacterial-type flagellum-dependent swarming motility"/>
    <property type="evidence" value="ECO:0007669"/>
    <property type="project" value="TreeGrafter"/>
</dbReference>
<evidence type="ECO:0000256" key="3">
    <source>
        <dbReference type="ARBA" id="ARBA00014376"/>
    </source>
</evidence>
<dbReference type="PANTHER" id="PTHR30435:SF12">
    <property type="entry name" value="FLAGELLAR BASAL BODY ROD PROTEIN FLGB"/>
    <property type="match status" value="1"/>
</dbReference>
<dbReference type="EMBL" id="NDXW01000001">
    <property type="protein sequence ID" value="RDH43239.1"/>
    <property type="molecule type" value="Genomic_DNA"/>
</dbReference>
<comment type="caution">
    <text evidence="8">The sequence shown here is derived from an EMBL/GenBank/DDBJ whole genome shotgun (WGS) entry which is preliminary data.</text>
</comment>
<dbReference type="InterPro" id="IPR006300">
    <property type="entry name" value="FlgB"/>
</dbReference>
<evidence type="ECO:0000259" key="7">
    <source>
        <dbReference type="Pfam" id="PF00460"/>
    </source>
</evidence>
<organism evidence="8 9">
    <name type="scientific">Zooshikella ganghwensis</name>
    <dbReference type="NCBI Taxonomy" id="202772"/>
    <lineage>
        <taxon>Bacteria</taxon>
        <taxon>Pseudomonadati</taxon>
        <taxon>Pseudomonadota</taxon>
        <taxon>Gammaproteobacteria</taxon>
        <taxon>Oceanospirillales</taxon>
        <taxon>Zooshikellaceae</taxon>
        <taxon>Zooshikella</taxon>
    </lineage>
</organism>